<feature type="transmembrane region" description="Helical" evidence="7">
    <location>
        <begin position="7"/>
        <end position="26"/>
    </location>
</feature>
<feature type="transmembrane region" description="Helical" evidence="7">
    <location>
        <begin position="69"/>
        <end position="92"/>
    </location>
</feature>
<dbReference type="Proteomes" id="UP001597399">
    <property type="component" value="Unassembled WGS sequence"/>
</dbReference>
<keyword evidence="2" id="KW-0813">Transport</keyword>
<feature type="transmembrane region" description="Helical" evidence="7">
    <location>
        <begin position="157"/>
        <end position="177"/>
    </location>
</feature>
<feature type="transmembrane region" description="Helical" evidence="7">
    <location>
        <begin position="269"/>
        <end position="285"/>
    </location>
</feature>
<evidence type="ECO:0000256" key="4">
    <source>
        <dbReference type="ARBA" id="ARBA00022692"/>
    </source>
</evidence>
<dbReference type="PROSITE" id="PS50850">
    <property type="entry name" value="MFS"/>
    <property type="match status" value="1"/>
</dbReference>
<dbReference type="InterPro" id="IPR020846">
    <property type="entry name" value="MFS_dom"/>
</dbReference>
<dbReference type="SUPFAM" id="SSF103473">
    <property type="entry name" value="MFS general substrate transporter"/>
    <property type="match status" value="1"/>
</dbReference>
<dbReference type="InterPro" id="IPR011701">
    <property type="entry name" value="MFS"/>
</dbReference>
<dbReference type="InterPro" id="IPR036259">
    <property type="entry name" value="MFS_trans_sf"/>
</dbReference>
<name>A0ABW5SAH0_9BACL</name>
<organism evidence="9 10">
    <name type="scientific">Sporolactobacillus shoreicorticis</name>
    <dbReference type="NCBI Taxonomy" id="1923877"/>
    <lineage>
        <taxon>Bacteria</taxon>
        <taxon>Bacillati</taxon>
        <taxon>Bacillota</taxon>
        <taxon>Bacilli</taxon>
        <taxon>Bacillales</taxon>
        <taxon>Sporolactobacillaceae</taxon>
        <taxon>Sporolactobacillus</taxon>
    </lineage>
</organism>
<dbReference type="InterPro" id="IPR001958">
    <property type="entry name" value="Tet-R_TetA/multi-R_MdtG-like"/>
</dbReference>
<feature type="domain" description="Major facilitator superfamily (MFS) profile" evidence="8">
    <location>
        <begin position="4"/>
        <end position="381"/>
    </location>
</feature>
<evidence type="ECO:0000256" key="7">
    <source>
        <dbReference type="SAM" id="Phobius"/>
    </source>
</evidence>
<accession>A0ABW5SAH0</accession>
<dbReference type="Pfam" id="PF07690">
    <property type="entry name" value="MFS_1"/>
    <property type="match status" value="2"/>
</dbReference>
<feature type="transmembrane region" description="Helical" evidence="7">
    <location>
        <begin position="98"/>
        <end position="119"/>
    </location>
</feature>
<keyword evidence="4 7" id="KW-0812">Transmembrane</keyword>
<evidence type="ECO:0000313" key="10">
    <source>
        <dbReference type="Proteomes" id="UP001597399"/>
    </source>
</evidence>
<dbReference type="PANTHER" id="PTHR43124:SF3">
    <property type="entry name" value="CHLORAMPHENICOL EFFLUX PUMP RV0191"/>
    <property type="match status" value="1"/>
</dbReference>
<feature type="transmembrane region" description="Helical" evidence="7">
    <location>
        <begin position="333"/>
        <end position="350"/>
    </location>
</feature>
<evidence type="ECO:0000313" key="9">
    <source>
        <dbReference type="EMBL" id="MFD2695525.1"/>
    </source>
</evidence>
<evidence type="ECO:0000256" key="5">
    <source>
        <dbReference type="ARBA" id="ARBA00022989"/>
    </source>
</evidence>
<dbReference type="EMBL" id="JBHUMQ010000049">
    <property type="protein sequence ID" value="MFD2695525.1"/>
    <property type="molecule type" value="Genomic_DNA"/>
</dbReference>
<sequence>MKKILSVFFLIMFVIGTDTFLISPLLPTLRDQFGVGRAQSGWMVSIYALGYALYALIGGPLSDRWNRKLVLIGGMSGFAFATFLCGFAESFWQMLCLRGLAGIFAAVASPQVWALIPIVAPPSKILKATGVVAAGLAVSQTLGVPLGSYLARQSWSIPFFILGAFTLVLILPALFIIPNTHTKQADARTAIIARYRELLGTRKAQYAFLAYFVFQAGNFAAFTFLGTWLADQFVMTIDQIGTVLLFLGLGNIVGSFYGNLVVVKMGRKNALLTGFGLMALIYLLMGRSPSVVFVQVALFLIFFIAGTLFPLMMAQLQMLSDTARGTIASLSNATMYGATTFGVYIAGLLYVHAGGFQSICIFASFTYILSGFLWMKSGSLRGIHDK</sequence>
<evidence type="ECO:0000256" key="6">
    <source>
        <dbReference type="ARBA" id="ARBA00023136"/>
    </source>
</evidence>
<keyword evidence="10" id="KW-1185">Reference proteome</keyword>
<dbReference type="RefSeq" id="WP_253060628.1">
    <property type="nucleotide sequence ID" value="NZ_JAMXWM010000006.1"/>
</dbReference>
<dbReference type="PANTHER" id="PTHR43124">
    <property type="entry name" value="PURINE EFFLUX PUMP PBUE"/>
    <property type="match status" value="1"/>
</dbReference>
<dbReference type="Gene3D" id="1.20.1250.20">
    <property type="entry name" value="MFS general substrate transporter like domains"/>
    <property type="match status" value="1"/>
</dbReference>
<keyword evidence="3" id="KW-1003">Cell membrane</keyword>
<keyword evidence="5 7" id="KW-1133">Transmembrane helix</keyword>
<comment type="caution">
    <text evidence="9">The sequence shown here is derived from an EMBL/GenBank/DDBJ whole genome shotgun (WGS) entry which is preliminary data.</text>
</comment>
<feature type="transmembrane region" description="Helical" evidence="7">
    <location>
        <begin position="356"/>
        <end position="375"/>
    </location>
</feature>
<feature type="transmembrane region" description="Helical" evidence="7">
    <location>
        <begin position="291"/>
        <end position="312"/>
    </location>
</feature>
<feature type="transmembrane region" description="Helical" evidence="7">
    <location>
        <begin position="240"/>
        <end position="262"/>
    </location>
</feature>
<feature type="transmembrane region" description="Helical" evidence="7">
    <location>
        <begin position="131"/>
        <end position="151"/>
    </location>
</feature>
<keyword evidence="6 7" id="KW-0472">Membrane</keyword>
<evidence type="ECO:0000259" key="8">
    <source>
        <dbReference type="PROSITE" id="PS50850"/>
    </source>
</evidence>
<evidence type="ECO:0000256" key="1">
    <source>
        <dbReference type="ARBA" id="ARBA00004651"/>
    </source>
</evidence>
<evidence type="ECO:0000256" key="2">
    <source>
        <dbReference type="ARBA" id="ARBA00022448"/>
    </source>
</evidence>
<proteinExistence type="predicted"/>
<feature type="transmembrane region" description="Helical" evidence="7">
    <location>
        <begin position="206"/>
        <end position="228"/>
    </location>
</feature>
<gene>
    <name evidence="9" type="ORF">ACFSUE_18145</name>
</gene>
<comment type="subcellular location">
    <subcellularLocation>
        <location evidence="1">Cell membrane</location>
        <topology evidence="1">Multi-pass membrane protein</topology>
    </subcellularLocation>
</comment>
<feature type="transmembrane region" description="Helical" evidence="7">
    <location>
        <begin position="38"/>
        <end position="57"/>
    </location>
</feature>
<dbReference type="CDD" id="cd17324">
    <property type="entry name" value="MFS_NepI_like"/>
    <property type="match status" value="1"/>
</dbReference>
<dbReference type="InterPro" id="IPR050189">
    <property type="entry name" value="MFS_Efflux_Transporters"/>
</dbReference>
<protein>
    <submittedName>
        <fullName evidence="9">MFS transporter</fullName>
    </submittedName>
</protein>
<evidence type="ECO:0000256" key="3">
    <source>
        <dbReference type="ARBA" id="ARBA00022475"/>
    </source>
</evidence>
<reference evidence="10" key="1">
    <citation type="journal article" date="2019" name="Int. J. Syst. Evol. Microbiol.">
        <title>The Global Catalogue of Microorganisms (GCM) 10K type strain sequencing project: providing services to taxonomists for standard genome sequencing and annotation.</title>
        <authorList>
            <consortium name="The Broad Institute Genomics Platform"/>
            <consortium name="The Broad Institute Genome Sequencing Center for Infectious Disease"/>
            <person name="Wu L."/>
            <person name="Ma J."/>
        </authorList>
    </citation>
    <scope>NUCLEOTIDE SEQUENCE [LARGE SCALE GENOMIC DNA]</scope>
    <source>
        <strain evidence="10">TISTR 2466</strain>
    </source>
</reference>
<dbReference type="PRINTS" id="PR01035">
    <property type="entry name" value="TCRTETA"/>
</dbReference>